<dbReference type="Gene3D" id="3.40.50.80">
    <property type="entry name" value="Nucleotide-binding domain of ferredoxin-NADP reductase (FNR) module"/>
    <property type="match status" value="1"/>
</dbReference>
<dbReference type="CDD" id="cd06193">
    <property type="entry name" value="siderophore_interacting"/>
    <property type="match status" value="1"/>
</dbReference>
<keyword evidence="3" id="KW-1185">Reference proteome</keyword>
<dbReference type="PROSITE" id="PS51384">
    <property type="entry name" value="FAD_FR"/>
    <property type="match status" value="1"/>
</dbReference>
<dbReference type="Pfam" id="PF04954">
    <property type="entry name" value="SIP"/>
    <property type="match status" value="1"/>
</dbReference>
<dbReference type="InterPro" id="IPR013113">
    <property type="entry name" value="SIP_FAD-bd"/>
</dbReference>
<dbReference type="Pfam" id="PF08021">
    <property type="entry name" value="FAD_binding_9"/>
    <property type="match status" value="1"/>
</dbReference>
<dbReference type="Gene3D" id="2.40.30.10">
    <property type="entry name" value="Translation factors"/>
    <property type="match status" value="1"/>
</dbReference>
<gene>
    <name evidence="2" type="ORF">Microterr_01450</name>
</gene>
<reference evidence="2 3" key="1">
    <citation type="submission" date="2022-12" db="EMBL/GenBank/DDBJ databases">
        <title>Microbacterium terricola strain KV-448 chromosome, complete genome.</title>
        <authorList>
            <person name="Oshima T."/>
            <person name="Moriya T."/>
            <person name="Bessho Y."/>
        </authorList>
    </citation>
    <scope>NUCLEOTIDE SEQUENCE [LARGE SCALE GENOMIC DNA]</scope>
    <source>
        <strain evidence="2 3">KV-448</strain>
    </source>
</reference>
<feature type="domain" description="FAD-binding FR-type" evidence="1">
    <location>
        <begin position="13"/>
        <end position="153"/>
    </location>
</feature>
<sequence length="294" mass="32046">MAQNSRMIKPETQGLVHLTVLRTAQISPHFMRVTLGGAEVERFRPMGWDQWFRIFLPLGGDAGLERIPAKANKIFGYLKYLRIPEGMRPVMRNYSVRAYRAASGDQGAEIDVDFVIHGTVEGGDAGPASRWAQTCRAGESVVIIDEGLMFNPERGTDQVLLVTDESGLPAVANVCASLPGNARGIALVEVPSADDILEFTHPVGIDVRWLVRDHEAKAGALALDALVSLRADELPAQPFHAFIVGEQSLPAEARRHLANERGIDKNRISFSGYWRTGAASPTPKSQIANSEARA</sequence>
<dbReference type="PANTHER" id="PTHR30157:SF0">
    <property type="entry name" value="NADPH-DEPENDENT FERRIC-CHELATE REDUCTASE"/>
    <property type="match status" value="1"/>
</dbReference>
<name>A0ABM8DV60_9MICO</name>
<evidence type="ECO:0000313" key="2">
    <source>
        <dbReference type="EMBL" id="BDV29485.1"/>
    </source>
</evidence>
<proteinExistence type="predicted"/>
<protein>
    <submittedName>
        <fullName evidence="2">Siderophore-interacting protein</fullName>
    </submittedName>
</protein>
<evidence type="ECO:0000259" key="1">
    <source>
        <dbReference type="PROSITE" id="PS51384"/>
    </source>
</evidence>
<dbReference type="InterPro" id="IPR039261">
    <property type="entry name" value="FNR_nucleotide-bd"/>
</dbReference>
<dbReference type="PANTHER" id="PTHR30157">
    <property type="entry name" value="FERRIC REDUCTASE, NADPH-DEPENDENT"/>
    <property type="match status" value="1"/>
</dbReference>
<evidence type="ECO:0000313" key="3">
    <source>
        <dbReference type="Proteomes" id="UP001317779"/>
    </source>
</evidence>
<dbReference type="InterPro" id="IPR017927">
    <property type="entry name" value="FAD-bd_FR_type"/>
</dbReference>
<dbReference type="InterPro" id="IPR039374">
    <property type="entry name" value="SIP_fam"/>
</dbReference>
<organism evidence="2 3">
    <name type="scientific">Microbacterium terricola</name>
    <dbReference type="NCBI Taxonomy" id="344163"/>
    <lineage>
        <taxon>Bacteria</taxon>
        <taxon>Bacillati</taxon>
        <taxon>Actinomycetota</taxon>
        <taxon>Actinomycetes</taxon>
        <taxon>Micrococcales</taxon>
        <taxon>Microbacteriaceae</taxon>
        <taxon>Microbacterium</taxon>
    </lineage>
</organism>
<dbReference type="InterPro" id="IPR007037">
    <property type="entry name" value="SIP_rossman_dom"/>
</dbReference>
<dbReference type="Proteomes" id="UP001317779">
    <property type="component" value="Chromosome"/>
</dbReference>
<accession>A0ABM8DV60</accession>
<dbReference type="EMBL" id="AP027141">
    <property type="protein sequence ID" value="BDV29485.1"/>
    <property type="molecule type" value="Genomic_DNA"/>
</dbReference>
<dbReference type="InterPro" id="IPR017938">
    <property type="entry name" value="Riboflavin_synthase-like_b-brl"/>
</dbReference>
<dbReference type="SUPFAM" id="SSF63380">
    <property type="entry name" value="Riboflavin synthase domain-like"/>
    <property type="match status" value="1"/>
</dbReference>
<dbReference type="RefSeq" id="WP_263796716.1">
    <property type="nucleotide sequence ID" value="NZ_AP027141.1"/>
</dbReference>